<keyword evidence="7" id="KW-1185">Reference proteome</keyword>
<protein>
    <submittedName>
        <fullName evidence="6">Nodulation protein D 2</fullName>
    </submittedName>
</protein>
<evidence type="ECO:0000313" key="7">
    <source>
        <dbReference type="Proteomes" id="UP000196573"/>
    </source>
</evidence>
<dbReference type="Gene3D" id="1.10.10.10">
    <property type="entry name" value="Winged helix-like DNA-binding domain superfamily/Winged helix DNA-binding domain"/>
    <property type="match status" value="1"/>
</dbReference>
<dbReference type="EMBL" id="FWPT01000012">
    <property type="protein sequence ID" value="SMA50358.1"/>
    <property type="molecule type" value="Genomic_DNA"/>
</dbReference>
<dbReference type="PRINTS" id="PR00039">
    <property type="entry name" value="HTHLYSR"/>
</dbReference>
<dbReference type="RefSeq" id="WP_087112801.1">
    <property type="nucleotide sequence ID" value="NZ_CBCSCN010000005.1"/>
</dbReference>
<dbReference type="Pfam" id="PF00126">
    <property type="entry name" value="HTH_1"/>
    <property type="match status" value="1"/>
</dbReference>
<evidence type="ECO:0000256" key="1">
    <source>
        <dbReference type="ARBA" id="ARBA00009437"/>
    </source>
</evidence>
<dbReference type="PANTHER" id="PTHR30118">
    <property type="entry name" value="HTH-TYPE TRANSCRIPTIONAL REGULATOR LEUO-RELATED"/>
    <property type="match status" value="1"/>
</dbReference>
<dbReference type="GO" id="GO:0003677">
    <property type="term" value="F:DNA binding"/>
    <property type="evidence" value="ECO:0007669"/>
    <property type="project" value="UniProtKB-KW"/>
</dbReference>
<dbReference type="Gene3D" id="3.40.190.10">
    <property type="entry name" value="Periplasmic binding protein-like II"/>
    <property type="match status" value="2"/>
</dbReference>
<organism evidence="6 7">
    <name type="scientific">Parendozoicomonas haliclonae</name>
    <dbReference type="NCBI Taxonomy" id="1960125"/>
    <lineage>
        <taxon>Bacteria</taxon>
        <taxon>Pseudomonadati</taxon>
        <taxon>Pseudomonadota</taxon>
        <taxon>Gammaproteobacteria</taxon>
        <taxon>Oceanospirillales</taxon>
        <taxon>Endozoicomonadaceae</taxon>
        <taxon>Parendozoicomonas</taxon>
    </lineage>
</organism>
<dbReference type="AlphaFoldDB" id="A0A1X7AQI5"/>
<dbReference type="PROSITE" id="PS50931">
    <property type="entry name" value="HTH_LYSR"/>
    <property type="match status" value="1"/>
</dbReference>
<dbReference type="Proteomes" id="UP000196573">
    <property type="component" value="Unassembled WGS sequence"/>
</dbReference>
<evidence type="ECO:0000256" key="2">
    <source>
        <dbReference type="ARBA" id="ARBA00023015"/>
    </source>
</evidence>
<dbReference type="InterPro" id="IPR050389">
    <property type="entry name" value="LysR-type_TF"/>
</dbReference>
<dbReference type="OrthoDB" id="8839911at2"/>
<name>A0A1X7AQI5_9GAMM</name>
<reference evidence="6 7" key="1">
    <citation type="submission" date="2017-03" db="EMBL/GenBank/DDBJ databases">
        <authorList>
            <person name="Afonso C.L."/>
            <person name="Miller P.J."/>
            <person name="Scott M.A."/>
            <person name="Spackman E."/>
            <person name="Goraichik I."/>
            <person name="Dimitrov K.M."/>
            <person name="Suarez D.L."/>
            <person name="Swayne D.E."/>
        </authorList>
    </citation>
    <scope>NUCLEOTIDE SEQUENCE [LARGE SCALE GENOMIC DNA]</scope>
    <source>
        <strain evidence="6">SB41UT1</strain>
    </source>
</reference>
<evidence type="ECO:0000313" key="6">
    <source>
        <dbReference type="EMBL" id="SMA50358.1"/>
    </source>
</evidence>
<dbReference type="InterPro" id="IPR005119">
    <property type="entry name" value="LysR_subst-bd"/>
</dbReference>
<keyword evidence="2" id="KW-0805">Transcription regulation</keyword>
<comment type="similarity">
    <text evidence="1">Belongs to the LysR transcriptional regulatory family.</text>
</comment>
<gene>
    <name evidence="6" type="primary">nodD2_3</name>
    <name evidence="6" type="ORF">EHSB41UT_04155</name>
</gene>
<accession>A0A1X7AQI5</accession>
<evidence type="ECO:0000259" key="5">
    <source>
        <dbReference type="PROSITE" id="PS50931"/>
    </source>
</evidence>
<dbReference type="InterPro" id="IPR036390">
    <property type="entry name" value="WH_DNA-bd_sf"/>
</dbReference>
<keyword evidence="3" id="KW-0238">DNA-binding</keyword>
<evidence type="ECO:0000256" key="3">
    <source>
        <dbReference type="ARBA" id="ARBA00023125"/>
    </source>
</evidence>
<keyword evidence="4" id="KW-0804">Transcription</keyword>
<dbReference type="Pfam" id="PF03466">
    <property type="entry name" value="LysR_substrate"/>
    <property type="match status" value="1"/>
</dbReference>
<dbReference type="CDD" id="cd08417">
    <property type="entry name" value="PBP2_Nitroaromatics_like"/>
    <property type="match status" value="1"/>
</dbReference>
<dbReference type="InterPro" id="IPR000847">
    <property type="entry name" value="LysR_HTH_N"/>
</dbReference>
<dbReference type="SUPFAM" id="SSF53850">
    <property type="entry name" value="Periplasmic binding protein-like II"/>
    <property type="match status" value="1"/>
</dbReference>
<dbReference type="InterPro" id="IPR036388">
    <property type="entry name" value="WH-like_DNA-bd_sf"/>
</dbReference>
<feature type="domain" description="HTH lysR-type" evidence="5">
    <location>
        <begin position="9"/>
        <end position="65"/>
    </location>
</feature>
<proteinExistence type="inferred from homology"/>
<dbReference type="SUPFAM" id="SSF46785">
    <property type="entry name" value="Winged helix' DNA-binding domain"/>
    <property type="match status" value="1"/>
</dbReference>
<dbReference type="PANTHER" id="PTHR30118:SF15">
    <property type="entry name" value="TRANSCRIPTIONAL REGULATORY PROTEIN"/>
    <property type="match status" value="1"/>
</dbReference>
<dbReference type="GO" id="GO:0003700">
    <property type="term" value="F:DNA-binding transcription factor activity"/>
    <property type="evidence" value="ECO:0007669"/>
    <property type="project" value="InterPro"/>
</dbReference>
<evidence type="ECO:0000256" key="4">
    <source>
        <dbReference type="ARBA" id="ARBA00023163"/>
    </source>
</evidence>
<sequence length="321" mass="36353">MNKKLSSADLNLLPVLQVLLEERSVTRAAGRLNLTQPAISRNLARLRTLFNDPLFTRTPKGLIPTPRAEQLAGKLQQSLRDIEGLIQPELFVPAKAERLFTITTTDYGSQALLPNVITRLRSEAPGIDLEIHPWEEHYIHQLDENNVDLALCAVSNPPAQIHGRGIGQDRFVCVVSPEHPLANGAMSLEDYARWPHALITMGGEKKGAIDHMLERYNLERRIALRVPHFVAALALIRESDLILTIPYALASSCAAQYNLKILALPLEQEPFTYSIVWHERYQRDEGHIWFRQLMYEELTARLRVIQQQCALLTDYPEPALP</sequence>
<dbReference type="InterPro" id="IPR037402">
    <property type="entry name" value="YidZ_PBP2"/>
</dbReference>